<feature type="signal peptide" evidence="2">
    <location>
        <begin position="1"/>
        <end position="17"/>
    </location>
</feature>
<dbReference type="InterPro" id="IPR013830">
    <property type="entry name" value="SGNH_hydro"/>
</dbReference>
<keyword evidence="2" id="KW-0732">Signal</keyword>
<keyword evidence="1" id="KW-0812">Transmembrane</keyword>
<proteinExistence type="predicted"/>
<dbReference type="PANTHER" id="PTHR35041:SF6">
    <property type="entry name" value="FORMYLMETHIONINE DEFORMYLASE-LIKE PROTEIN-RELATED"/>
    <property type="match status" value="1"/>
</dbReference>
<dbReference type="AlphaFoldDB" id="A0A8H7T1M6"/>
<feature type="transmembrane region" description="Helical" evidence="1">
    <location>
        <begin position="398"/>
        <end position="416"/>
    </location>
</feature>
<keyword evidence="5" id="KW-1185">Reference proteome</keyword>
<keyword evidence="1" id="KW-0472">Membrane</keyword>
<dbReference type="CDD" id="cd01821">
    <property type="entry name" value="Rhamnogalacturan_acetylesterase_like"/>
    <property type="match status" value="1"/>
</dbReference>
<feature type="transmembrane region" description="Helical" evidence="1">
    <location>
        <begin position="337"/>
        <end position="357"/>
    </location>
</feature>
<protein>
    <recommendedName>
        <fullName evidence="3">SGNH hydrolase-type esterase domain-containing protein</fullName>
    </recommendedName>
</protein>
<gene>
    <name evidence="4" type="ORF">IFR04_016240</name>
</gene>
<feature type="transmembrane region" description="Helical" evidence="1">
    <location>
        <begin position="822"/>
        <end position="847"/>
    </location>
</feature>
<evidence type="ECO:0000256" key="1">
    <source>
        <dbReference type="SAM" id="Phobius"/>
    </source>
</evidence>
<keyword evidence="1" id="KW-1133">Transmembrane helix</keyword>
<dbReference type="Pfam" id="PF13472">
    <property type="entry name" value="Lipase_GDSL_2"/>
    <property type="match status" value="1"/>
</dbReference>
<dbReference type="GO" id="GO:0016787">
    <property type="term" value="F:hydrolase activity"/>
    <property type="evidence" value="ECO:0007669"/>
    <property type="project" value="InterPro"/>
</dbReference>
<dbReference type="Proteomes" id="UP000664132">
    <property type="component" value="Unassembled WGS sequence"/>
</dbReference>
<reference evidence="4" key="1">
    <citation type="submission" date="2021-02" db="EMBL/GenBank/DDBJ databases">
        <title>Genome sequence Cadophora malorum strain M34.</title>
        <authorList>
            <person name="Stefanovic E."/>
            <person name="Vu D."/>
            <person name="Scully C."/>
            <person name="Dijksterhuis J."/>
            <person name="Roader J."/>
            <person name="Houbraken J."/>
        </authorList>
    </citation>
    <scope>NUCLEOTIDE SEQUENCE</scope>
    <source>
        <strain evidence="4">M34</strain>
    </source>
</reference>
<feature type="domain" description="SGNH hydrolase-type esterase" evidence="3">
    <location>
        <begin position="33"/>
        <end position="209"/>
    </location>
</feature>
<dbReference type="InterPro" id="IPR036514">
    <property type="entry name" value="SGNH_hydro_sf"/>
</dbReference>
<evidence type="ECO:0000259" key="3">
    <source>
        <dbReference type="Pfam" id="PF13472"/>
    </source>
</evidence>
<feature type="chain" id="PRO_5034874001" description="SGNH hydrolase-type esterase domain-containing protein" evidence="2">
    <location>
        <begin position="18"/>
        <end position="924"/>
    </location>
</feature>
<dbReference type="Gene3D" id="3.40.50.1110">
    <property type="entry name" value="SGNH hydrolase"/>
    <property type="match status" value="1"/>
</dbReference>
<evidence type="ECO:0000313" key="5">
    <source>
        <dbReference type="Proteomes" id="UP000664132"/>
    </source>
</evidence>
<evidence type="ECO:0000256" key="2">
    <source>
        <dbReference type="SAM" id="SignalP"/>
    </source>
</evidence>
<dbReference type="OrthoDB" id="5340195at2759"/>
<sequence length="924" mass="101532">MRIFYSLGLFLVGQVVASPTPHKQRNAAFFLAGDSTTAINGGWGNGFITTITKGSFGINYAKSGATTASFRADGLWDTTVASASKACSLGYLPFVTIQFGHNDQKPASNISLELFTTNLETFAKEVLAAGGTPIMTTSLTRRGFNSTTGKIIENLVDQVAATISVAKKLHVPYIDLNRASTDYINSIGSPLADTYNLTPDDRTHLNPHGELLFGTMVSTLVGHELKDGRKWTRPNATIAAALKSETYIFPTPLEGTTNSTAPPNWALMLKIEEEDSIDEAPSLRHVEWGVKWHQQPAWMIVSAFSGMCLAVGHHVYYSRLDHTPAGNEGRQQWAHTFGNIFAVAVATLFAVANRMAYKQYFWTIVRRKSFTLKSLDSLFSLTSDLLGFLEADLWKRSPLAVVLAFICWAITFAVFLPPGSLTVTAGTATEIVNMAVPQLDWDLLTWADPIITGHPPAPVIQKLVTQTAQTSKILDLIPPSPNSSYSLAIRGPYLKCEPPNSTYAPVMDYYIRALYSVNQSALIPKVTSQALPAALELFSDTPDVHPAVPIDPPGTPGLPDFHGVVLTAFDPFLGEGLTLLRPVSGANIEPLNTWKVDLPKDFGRSMGYTPSFCTPVQNATQPGDTPECQMFPFQLWVMTSNEAMICTLGNGTRRTHFNFLNGEQVVTYEDLQDFSPVFAARQLLLRHQVGDSIEESEVDYQVHSYKAVYLSLVNMISGNISMWIPWSSGTTPFLTEKNFALRTGLDACEEITNNLWGRNYTNDLFKKPEYMCRNRTLGRAIEDLAANTTISMMTSSELTSVGSNMTPVTLNLVQNIYIYKPFLLVLSYGLAFLFTIPALVVGIWAFYTNGVSHSTSFSAILLTTRNMGLDEISEGHSLGVFPLDPDLGSTRLKFGGVQIEGKWNRAAFGRENEVLDLKVGNRYI</sequence>
<accession>A0A8H7T1M6</accession>
<dbReference type="InterPro" id="IPR037459">
    <property type="entry name" value="RhgT-like"/>
</dbReference>
<dbReference type="EMBL" id="JAFJYH010000637">
    <property type="protein sequence ID" value="KAG4410627.1"/>
    <property type="molecule type" value="Genomic_DNA"/>
</dbReference>
<dbReference type="PANTHER" id="PTHR35041">
    <property type="entry name" value="MEDIATOR OF RNA POLYMERASE II TRANSCRIPTION SUBUNIT 1"/>
    <property type="match status" value="1"/>
</dbReference>
<dbReference type="SUPFAM" id="SSF52266">
    <property type="entry name" value="SGNH hydrolase"/>
    <property type="match status" value="1"/>
</dbReference>
<evidence type="ECO:0000313" key="4">
    <source>
        <dbReference type="EMBL" id="KAG4410627.1"/>
    </source>
</evidence>
<name>A0A8H7T1M6_9HELO</name>
<organism evidence="4 5">
    <name type="scientific">Cadophora malorum</name>
    <dbReference type="NCBI Taxonomy" id="108018"/>
    <lineage>
        <taxon>Eukaryota</taxon>
        <taxon>Fungi</taxon>
        <taxon>Dikarya</taxon>
        <taxon>Ascomycota</taxon>
        <taxon>Pezizomycotina</taxon>
        <taxon>Leotiomycetes</taxon>
        <taxon>Helotiales</taxon>
        <taxon>Ploettnerulaceae</taxon>
        <taxon>Cadophora</taxon>
    </lineage>
</organism>
<comment type="caution">
    <text evidence="4">The sequence shown here is derived from an EMBL/GenBank/DDBJ whole genome shotgun (WGS) entry which is preliminary data.</text>
</comment>